<keyword evidence="1" id="KW-0472">Membrane</keyword>
<feature type="transmembrane region" description="Helical" evidence="1">
    <location>
        <begin position="38"/>
        <end position="61"/>
    </location>
</feature>
<dbReference type="InterPro" id="IPR029002">
    <property type="entry name" value="PLPC/GPLD1"/>
</dbReference>
<accession>A0AA97AQA0</accession>
<dbReference type="RefSeq" id="WP_316434721.1">
    <property type="nucleotide sequence ID" value="NZ_CP053586.1"/>
</dbReference>
<evidence type="ECO:0000313" key="3">
    <source>
        <dbReference type="EMBL" id="WNZ23133.1"/>
    </source>
</evidence>
<dbReference type="EMBL" id="CP053586">
    <property type="protein sequence ID" value="WNZ23133.1"/>
    <property type="molecule type" value="Genomic_DNA"/>
</dbReference>
<feature type="transmembrane region" description="Helical" evidence="1">
    <location>
        <begin position="160"/>
        <end position="177"/>
    </location>
</feature>
<protein>
    <recommendedName>
        <fullName evidence="2">Phospholipase C/D domain-containing protein</fullName>
    </recommendedName>
</protein>
<feature type="transmembrane region" description="Helical" evidence="1">
    <location>
        <begin position="108"/>
        <end position="128"/>
    </location>
</feature>
<feature type="domain" description="Phospholipase C/D" evidence="2">
    <location>
        <begin position="6"/>
        <end position="171"/>
    </location>
</feature>
<dbReference type="AlphaFoldDB" id="A0AA97AQA0"/>
<evidence type="ECO:0000256" key="1">
    <source>
        <dbReference type="SAM" id="Phobius"/>
    </source>
</evidence>
<keyword evidence="1" id="KW-0812">Transmembrane</keyword>
<sequence>MNTPSHFLMTAALDKALPRVPIVKSAFLLGSVAPDLPLWLLSIAGIVYYRFILGWSAAATADWMFDHLYFHDPIWIAAHNFLHAPLILLTGIGLVWRTRRNIGSRSRWLFWFLLACGLHATIDIFTHADDGPLLFFPLDWTTRFSSPVSYWDDRYYGREFQQFEIGLNVLLLLYLTAPRIDRFLRRKCRSALRS</sequence>
<proteinExistence type="predicted"/>
<gene>
    <name evidence="3" type="ORF">HJG54_09865</name>
</gene>
<keyword evidence="1" id="KW-1133">Transmembrane helix</keyword>
<feature type="transmembrane region" description="Helical" evidence="1">
    <location>
        <begin position="73"/>
        <end position="96"/>
    </location>
</feature>
<name>A0AA97AQA0_9CYAN</name>
<evidence type="ECO:0000259" key="2">
    <source>
        <dbReference type="Pfam" id="PF00882"/>
    </source>
</evidence>
<reference evidence="3" key="1">
    <citation type="submission" date="2020-05" db="EMBL/GenBank/DDBJ databases">
        <authorList>
            <person name="Zhu T."/>
            <person name="Keshari N."/>
            <person name="Lu X."/>
        </authorList>
    </citation>
    <scope>NUCLEOTIDE SEQUENCE</scope>
    <source>
        <strain evidence="3">NK1-12</strain>
    </source>
</reference>
<dbReference type="Pfam" id="PF00882">
    <property type="entry name" value="Zn_dep_PLPC"/>
    <property type="match status" value="1"/>
</dbReference>
<organism evidence="3">
    <name type="scientific">Leptolyngbya sp. NK1-12</name>
    <dbReference type="NCBI Taxonomy" id="2547451"/>
    <lineage>
        <taxon>Bacteria</taxon>
        <taxon>Bacillati</taxon>
        <taxon>Cyanobacteriota</taxon>
        <taxon>Cyanophyceae</taxon>
        <taxon>Leptolyngbyales</taxon>
        <taxon>Leptolyngbyaceae</taxon>
        <taxon>Leptolyngbya group</taxon>
        <taxon>Leptolyngbya</taxon>
    </lineage>
</organism>